<dbReference type="Pfam" id="PF07987">
    <property type="entry name" value="DUF1775"/>
    <property type="match status" value="1"/>
</dbReference>
<evidence type="ECO:0000256" key="1">
    <source>
        <dbReference type="SAM" id="SignalP"/>
    </source>
</evidence>
<dbReference type="RefSeq" id="WP_194211955.1">
    <property type="nucleotide sequence ID" value="NZ_CP061205.1"/>
</dbReference>
<dbReference type="InterPro" id="IPR012533">
    <property type="entry name" value="YcnI-copper_dom"/>
</dbReference>
<dbReference type="Proteomes" id="UP001595444">
    <property type="component" value="Unassembled WGS sequence"/>
</dbReference>
<dbReference type="InterPro" id="IPR038507">
    <property type="entry name" value="YcnI-like_sf"/>
</dbReference>
<keyword evidence="4" id="KW-1185">Reference proteome</keyword>
<feature type="chain" id="PRO_5046123389" evidence="1">
    <location>
        <begin position="26"/>
        <end position="181"/>
    </location>
</feature>
<protein>
    <submittedName>
        <fullName evidence="3">YcnI family protein</fullName>
    </submittedName>
</protein>
<evidence type="ECO:0000259" key="2">
    <source>
        <dbReference type="Pfam" id="PF07987"/>
    </source>
</evidence>
<proteinExistence type="predicted"/>
<organism evidence="3 4">
    <name type="scientific">Kordiimonas pumila</name>
    <dbReference type="NCBI Taxonomy" id="2161677"/>
    <lineage>
        <taxon>Bacteria</taxon>
        <taxon>Pseudomonadati</taxon>
        <taxon>Pseudomonadota</taxon>
        <taxon>Alphaproteobacteria</taxon>
        <taxon>Kordiimonadales</taxon>
        <taxon>Kordiimonadaceae</taxon>
        <taxon>Kordiimonas</taxon>
    </lineage>
</organism>
<reference evidence="4" key="1">
    <citation type="journal article" date="2019" name="Int. J. Syst. Evol. Microbiol.">
        <title>The Global Catalogue of Microorganisms (GCM) 10K type strain sequencing project: providing services to taxonomists for standard genome sequencing and annotation.</title>
        <authorList>
            <consortium name="The Broad Institute Genomics Platform"/>
            <consortium name="The Broad Institute Genome Sequencing Center for Infectious Disease"/>
            <person name="Wu L."/>
            <person name="Ma J."/>
        </authorList>
    </citation>
    <scope>NUCLEOTIDE SEQUENCE [LARGE SCALE GENOMIC DNA]</scope>
    <source>
        <strain evidence="4">KCTC 62164</strain>
    </source>
</reference>
<comment type="caution">
    <text evidence="3">The sequence shown here is derived from an EMBL/GenBank/DDBJ whole genome shotgun (WGS) entry which is preliminary data.</text>
</comment>
<dbReference type="EMBL" id="JBHRSL010000002">
    <property type="protein sequence ID" value="MFC3051136.1"/>
    <property type="molecule type" value="Genomic_DNA"/>
</dbReference>
<evidence type="ECO:0000313" key="3">
    <source>
        <dbReference type="EMBL" id="MFC3051136.1"/>
    </source>
</evidence>
<gene>
    <name evidence="3" type="ORF">ACFOKA_04375</name>
</gene>
<sequence>MIHLKKIAFIYAALGAFVYAPSVNAHVVFAETTAKTGAYYFGFLRVGHGCEGAATTAVTVQIPEGIYAAKPQPKAGWETIIEWQALPEPVAGPHGKTQTKRVASLTWEGGVLDDSMFDQFGVQVKLPQEAQTLYFPVVQKCGDKEVRWDMIPEPGKAWHSVSKPAPMLEIANPSFMSDAHH</sequence>
<name>A0ABV7D1V6_9PROT</name>
<keyword evidence="1" id="KW-0732">Signal</keyword>
<feature type="domain" description="YncI copper-binding" evidence="2">
    <location>
        <begin position="26"/>
        <end position="170"/>
    </location>
</feature>
<dbReference type="CDD" id="cd08545">
    <property type="entry name" value="YcnI_like"/>
    <property type="match status" value="1"/>
</dbReference>
<dbReference type="Gene3D" id="2.60.40.2230">
    <property type="entry name" value="Uncharacterised protein YcnI-like PF07987, DUF1775"/>
    <property type="match status" value="1"/>
</dbReference>
<evidence type="ECO:0000313" key="4">
    <source>
        <dbReference type="Proteomes" id="UP001595444"/>
    </source>
</evidence>
<feature type="signal peptide" evidence="1">
    <location>
        <begin position="1"/>
        <end position="25"/>
    </location>
</feature>
<accession>A0ABV7D1V6</accession>